<dbReference type="Pfam" id="PF17667">
    <property type="entry name" value="Pkinase_fungal"/>
    <property type="match status" value="1"/>
</dbReference>
<dbReference type="OrthoDB" id="5584477at2759"/>
<sequence length="365" mass="41556">IWDHVYKAVTDPTVTTKDGQRYIEIDKDGQIERLVIDGLITRAPCAGRATACWKAHREEDPGAPLVIKDSWQDMTHDEGEFLREATDKGVVNVARYYYHATVQVHGEVDTRGGLDSMTTGDYQLEISSAASLPSSKRSRSASRNTLQTRVYRRVILRDYGRPIYEASTRPAFLAALEGCISGHESLHRAGILHRDIPINNLMINEDEKNPSWPAFLIDLDLAIRDGASKTDKSKGTRAFMAIGALMGEQHSFMHDLESFFWVIFWICIHYEGPSKGIVVSRLTGWNYMDAEELACLKTGVVVVHEGDFFRYMDTYFTAYYQPLIPWVNRLRQAVFPNGLRWVKEDRELYARMKAILRGAQEDPDM</sequence>
<dbReference type="PANTHER" id="PTHR38248:SF2">
    <property type="entry name" value="FUNK1 11"/>
    <property type="match status" value="1"/>
</dbReference>
<accession>A0A317V7J4</accession>
<evidence type="ECO:0000313" key="2">
    <source>
        <dbReference type="EMBL" id="PWY68937.1"/>
    </source>
</evidence>
<gene>
    <name evidence="2" type="ORF">BO94DRAFT_426743</name>
</gene>
<dbReference type="SUPFAM" id="SSF56112">
    <property type="entry name" value="Protein kinase-like (PK-like)"/>
    <property type="match status" value="1"/>
</dbReference>
<dbReference type="EMBL" id="MSFK01000043">
    <property type="protein sequence ID" value="PWY68937.1"/>
    <property type="molecule type" value="Genomic_DNA"/>
</dbReference>
<dbReference type="InterPro" id="IPR040976">
    <property type="entry name" value="Pkinase_fungal"/>
</dbReference>
<name>A0A317V7J4_9EURO</name>
<dbReference type="GeneID" id="37109589"/>
<dbReference type="PANTHER" id="PTHR38248">
    <property type="entry name" value="FUNK1 6"/>
    <property type="match status" value="1"/>
</dbReference>
<dbReference type="STRING" id="1450535.A0A317V7J4"/>
<dbReference type="InterPro" id="IPR011009">
    <property type="entry name" value="Kinase-like_dom_sf"/>
</dbReference>
<protein>
    <recommendedName>
        <fullName evidence="1">Fungal-type protein kinase domain-containing protein</fullName>
    </recommendedName>
</protein>
<feature type="non-terminal residue" evidence="2">
    <location>
        <position position="365"/>
    </location>
</feature>
<feature type="domain" description="Fungal-type protein kinase" evidence="1">
    <location>
        <begin position="11"/>
        <end position="267"/>
    </location>
</feature>
<dbReference type="Proteomes" id="UP000246702">
    <property type="component" value="Unassembled WGS sequence"/>
</dbReference>
<dbReference type="AlphaFoldDB" id="A0A317V7J4"/>
<reference evidence="2 3" key="1">
    <citation type="submission" date="2016-12" db="EMBL/GenBank/DDBJ databases">
        <title>The genomes of Aspergillus section Nigri reveals drivers in fungal speciation.</title>
        <authorList>
            <consortium name="DOE Joint Genome Institute"/>
            <person name="Vesth T.C."/>
            <person name="Nybo J."/>
            <person name="Theobald S."/>
            <person name="Brandl J."/>
            <person name="Frisvad J.C."/>
            <person name="Nielsen K.F."/>
            <person name="Lyhne E.K."/>
            <person name="Kogle M.E."/>
            <person name="Kuo A."/>
            <person name="Riley R."/>
            <person name="Clum A."/>
            <person name="Nolan M."/>
            <person name="Lipzen A."/>
            <person name="Salamov A."/>
            <person name="Henrissat B."/>
            <person name="Wiebenga A."/>
            <person name="De Vries R.P."/>
            <person name="Grigoriev I.V."/>
            <person name="Mortensen U.H."/>
            <person name="Andersen M.R."/>
            <person name="Baker S.E."/>
        </authorList>
    </citation>
    <scope>NUCLEOTIDE SEQUENCE [LARGE SCALE GENOMIC DNA]</scope>
    <source>
        <strain evidence="2 3">CBS 115572</strain>
    </source>
</reference>
<evidence type="ECO:0000259" key="1">
    <source>
        <dbReference type="Pfam" id="PF17667"/>
    </source>
</evidence>
<comment type="caution">
    <text evidence="2">The sequence shown here is derived from an EMBL/GenBank/DDBJ whole genome shotgun (WGS) entry which is preliminary data.</text>
</comment>
<keyword evidence="3" id="KW-1185">Reference proteome</keyword>
<proteinExistence type="predicted"/>
<organism evidence="2 3">
    <name type="scientific">Aspergillus sclerotioniger CBS 115572</name>
    <dbReference type="NCBI Taxonomy" id="1450535"/>
    <lineage>
        <taxon>Eukaryota</taxon>
        <taxon>Fungi</taxon>
        <taxon>Dikarya</taxon>
        <taxon>Ascomycota</taxon>
        <taxon>Pezizomycotina</taxon>
        <taxon>Eurotiomycetes</taxon>
        <taxon>Eurotiomycetidae</taxon>
        <taxon>Eurotiales</taxon>
        <taxon>Aspergillaceae</taxon>
        <taxon>Aspergillus</taxon>
        <taxon>Aspergillus subgen. Circumdati</taxon>
    </lineage>
</organism>
<evidence type="ECO:0000313" key="3">
    <source>
        <dbReference type="Proteomes" id="UP000246702"/>
    </source>
</evidence>
<dbReference type="Gene3D" id="1.10.510.10">
    <property type="entry name" value="Transferase(Phosphotransferase) domain 1"/>
    <property type="match status" value="1"/>
</dbReference>
<dbReference type="RefSeq" id="XP_025462252.1">
    <property type="nucleotide sequence ID" value="XM_025607446.1"/>
</dbReference>
<feature type="non-terminal residue" evidence="2">
    <location>
        <position position="1"/>
    </location>
</feature>